<protein>
    <submittedName>
        <fullName evidence="2">SMI1 / KNR4 family protein</fullName>
    </submittedName>
</protein>
<evidence type="ECO:0000313" key="2">
    <source>
        <dbReference type="EMBL" id="QDU00731.1"/>
    </source>
</evidence>
<reference evidence="2 3" key="1">
    <citation type="submission" date="2019-02" db="EMBL/GenBank/DDBJ databases">
        <title>Deep-cultivation of Planctomycetes and their phenomic and genomic characterization uncovers novel biology.</title>
        <authorList>
            <person name="Wiegand S."/>
            <person name="Jogler M."/>
            <person name="Boedeker C."/>
            <person name="Pinto D."/>
            <person name="Vollmers J."/>
            <person name="Rivas-Marin E."/>
            <person name="Kohn T."/>
            <person name="Peeters S.H."/>
            <person name="Heuer A."/>
            <person name="Rast P."/>
            <person name="Oberbeckmann S."/>
            <person name="Bunk B."/>
            <person name="Jeske O."/>
            <person name="Meyerdierks A."/>
            <person name="Storesund J.E."/>
            <person name="Kallscheuer N."/>
            <person name="Luecker S."/>
            <person name="Lage O.M."/>
            <person name="Pohl T."/>
            <person name="Merkel B.J."/>
            <person name="Hornburger P."/>
            <person name="Mueller R.-W."/>
            <person name="Bruemmer F."/>
            <person name="Labrenz M."/>
            <person name="Spormann A.M."/>
            <person name="Op den Camp H."/>
            <person name="Overmann J."/>
            <person name="Amann R."/>
            <person name="Jetten M.S.M."/>
            <person name="Mascher T."/>
            <person name="Medema M.H."/>
            <person name="Devos D.P."/>
            <person name="Kaster A.-K."/>
            <person name="Ovreas L."/>
            <person name="Rohde M."/>
            <person name="Galperin M.Y."/>
            <person name="Jogler C."/>
        </authorList>
    </citation>
    <scope>NUCLEOTIDE SEQUENCE [LARGE SCALE GENOMIC DNA]</scope>
    <source>
        <strain evidence="2 3">V6</strain>
    </source>
</reference>
<dbReference type="InterPro" id="IPR018958">
    <property type="entry name" value="Knr4/Smi1-like_dom"/>
</dbReference>
<dbReference type="Pfam" id="PF09346">
    <property type="entry name" value="SMI1_KNR4"/>
    <property type="match status" value="1"/>
</dbReference>
<dbReference type="SMART" id="SM00860">
    <property type="entry name" value="SMI1_KNR4"/>
    <property type="match status" value="1"/>
</dbReference>
<dbReference type="EMBL" id="CP036347">
    <property type="protein sequence ID" value="QDU00731.1"/>
    <property type="molecule type" value="Genomic_DNA"/>
</dbReference>
<dbReference type="RefSeq" id="WP_145036070.1">
    <property type="nucleotide sequence ID" value="NZ_CP036347.1"/>
</dbReference>
<dbReference type="Gene3D" id="3.40.1580.10">
    <property type="entry name" value="SMI1/KNR4-like"/>
    <property type="match status" value="1"/>
</dbReference>
<evidence type="ECO:0000313" key="3">
    <source>
        <dbReference type="Proteomes" id="UP000320722"/>
    </source>
</evidence>
<evidence type="ECO:0000259" key="1">
    <source>
        <dbReference type="SMART" id="SM00860"/>
    </source>
</evidence>
<dbReference type="Proteomes" id="UP000320722">
    <property type="component" value="Chromosome"/>
</dbReference>
<name>A0A517W665_9PLAN</name>
<proteinExistence type="predicted"/>
<accession>A0A517W665</accession>
<gene>
    <name evidence="2" type="ORF">V6x_04070</name>
</gene>
<sequence length="144" mass="16587">MQFTDLDCKLSREMVENVETDLGISFPESLKDLFVNFNGGVPDPYVFQNFDLNTVVNETLPLISTQNRGTALYSYQLLVLERQIVNKNYFPFAVDAGGDYFFVDCDTADARVYFYLSDAGEERRGLLDLELTLNEFWDHLEPEE</sequence>
<dbReference type="InterPro" id="IPR037883">
    <property type="entry name" value="Knr4/Smi1-like_sf"/>
</dbReference>
<dbReference type="AlphaFoldDB" id="A0A517W665"/>
<feature type="domain" description="Knr4/Smi1-like" evidence="1">
    <location>
        <begin position="9"/>
        <end position="139"/>
    </location>
</feature>
<organism evidence="2 3">
    <name type="scientific">Gimesia chilikensis</name>
    <dbReference type="NCBI Taxonomy" id="2605989"/>
    <lineage>
        <taxon>Bacteria</taxon>
        <taxon>Pseudomonadati</taxon>
        <taxon>Planctomycetota</taxon>
        <taxon>Planctomycetia</taxon>
        <taxon>Planctomycetales</taxon>
        <taxon>Planctomycetaceae</taxon>
        <taxon>Gimesia</taxon>
    </lineage>
</organism>
<dbReference type="SUPFAM" id="SSF160631">
    <property type="entry name" value="SMI1/KNR4-like"/>
    <property type="match status" value="1"/>
</dbReference>